<feature type="domain" description="MacB-like periplasmic core" evidence="8">
    <location>
        <begin position="22"/>
        <end position="242"/>
    </location>
</feature>
<feature type="transmembrane region" description="Helical" evidence="6">
    <location>
        <begin position="20"/>
        <end position="41"/>
    </location>
</feature>
<comment type="caution">
    <text evidence="9">The sequence shown here is derived from an EMBL/GenBank/DDBJ whole genome shotgun (WGS) entry which is preliminary data.</text>
</comment>
<dbReference type="Proteomes" id="UP001597414">
    <property type="component" value="Unassembled WGS sequence"/>
</dbReference>
<feature type="transmembrane region" description="Helical" evidence="6">
    <location>
        <begin position="327"/>
        <end position="354"/>
    </location>
</feature>
<keyword evidence="4 6" id="KW-1133">Transmembrane helix</keyword>
<gene>
    <name evidence="9" type="ORF">ACFSKV_04655</name>
</gene>
<evidence type="ECO:0000256" key="6">
    <source>
        <dbReference type="SAM" id="Phobius"/>
    </source>
</evidence>
<keyword evidence="5 6" id="KW-0472">Membrane</keyword>
<evidence type="ECO:0000256" key="5">
    <source>
        <dbReference type="ARBA" id="ARBA00023136"/>
    </source>
</evidence>
<dbReference type="RefSeq" id="WP_380800718.1">
    <property type="nucleotide sequence ID" value="NZ_JBHUIV010000010.1"/>
</dbReference>
<comment type="subcellular location">
    <subcellularLocation>
        <location evidence="1">Cell membrane</location>
        <topology evidence="1">Multi-pass membrane protein</topology>
    </subcellularLocation>
</comment>
<protein>
    <submittedName>
        <fullName evidence="9">ABC transporter permease</fullName>
    </submittedName>
</protein>
<dbReference type="EMBL" id="JBHUIV010000010">
    <property type="protein sequence ID" value="MFD2200845.1"/>
    <property type="molecule type" value="Genomic_DNA"/>
</dbReference>
<evidence type="ECO:0000313" key="9">
    <source>
        <dbReference type="EMBL" id="MFD2200845.1"/>
    </source>
</evidence>
<dbReference type="Pfam" id="PF02687">
    <property type="entry name" value="FtsX"/>
    <property type="match status" value="2"/>
</dbReference>
<feature type="transmembrane region" description="Helical" evidence="6">
    <location>
        <begin position="749"/>
        <end position="772"/>
    </location>
</feature>
<evidence type="ECO:0000256" key="4">
    <source>
        <dbReference type="ARBA" id="ARBA00022989"/>
    </source>
</evidence>
<feature type="domain" description="ABC3 transporter permease C-terminal" evidence="7">
    <location>
        <begin position="288"/>
        <end position="396"/>
    </location>
</feature>
<keyword evidence="3 6" id="KW-0812">Transmembrane</keyword>
<feature type="transmembrane region" description="Helical" evidence="6">
    <location>
        <begin position="374"/>
        <end position="397"/>
    </location>
</feature>
<sequence>MLTNYLKIAIRSFKKHKLTFSINLLGLTMGLTTMILIMMWVKDELGINRYHELGDRIYTVLTNHDNSTGIVTIAITPAEMAEAMRTELSQVEKAAGYSPFIEDVSFDNEGEIHISDGLFVDQEYLDMFSIEFLEGDKNKALNDLNSLVISESTALKIFGSTKGVVGKTLKWSVFEFGNDVMVSGVYKDFGEKDVVKPQFLLAFPYFKKMLGDGAHWDNFNAGTFLLLKEGTDIEAFNSQIKDFIKTKKAESNVTPFIQGFEDTYLYGVYENGKVVGGRINYVWIFSGIALFILMIACINFMNLTTARTMKRVKEIGVKKSMGASRRILFGQFMVETFLLTFFALLAALVLASLLQPIFNQISMKELRLEFDLTLILFLVSVWILTGLMSGIYPAVYLSQLRPIQILKSNVKGSYGELLARKGLVVFQFSVSLLLIIGILVIGRQMSFIQNQNLGYKQSNLLQISSSSLSVSQLKLFLEQAKTLPGVENASSLSHPLIGLMSSTIGLTWEGKNPDEQVKFENITVNMDLIETMGFQILEGRSFSREFGDEKNKIILNEEALTVIGLEEPIGATVNLWGKDMEVIGVLKNFHFESLKEKVKPAFLKYDDSFMQKIILRIDGDRQLETIASVSELFENLFFQSMDYSFMDDDFQTLYVQEERVSKLAKYFGSVAIFLSCLGLFGLAAFTVENRKKEIGVRKVLGASIKSILYLIVKDFVLLVMVSILVMIPLAWYLSNYWLQQYAYKINLSWWIFAGAAAIILLIALLTVIFQAFKAATNNPINSIVSE</sequence>
<evidence type="ECO:0000256" key="1">
    <source>
        <dbReference type="ARBA" id="ARBA00004651"/>
    </source>
</evidence>
<accession>A0ABW5B7M5</accession>
<name>A0ABW5B7M5_9BACT</name>
<reference evidence="10" key="1">
    <citation type="journal article" date="2019" name="Int. J. Syst. Evol. Microbiol.">
        <title>The Global Catalogue of Microorganisms (GCM) 10K type strain sequencing project: providing services to taxonomists for standard genome sequencing and annotation.</title>
        <authorList>
            <consortium name="The Broad Institute Genomics Platform"/>
            <consortium name="The Broad Institute Genome Sequencing Center for Infectious Disease"/>
            <person name="Wu L."/>
            <person name="Ma J."/>
        </authorList>
    </citation>
    <scope>NUCLEOTIDE SEQUENCE [LARGE SCALE GENOMIC DNA]</scope>
    <source>
        <strain evidence="10">KCTC 19812</strain>
    </source>
</reference>
<feature type="domain" description="MacB-like periplasmic core" evidence="8">
    <location>
        <begin position="432"/>
        <end position="589"/>
    </location>
</feature>
<evidence type="ECO:0000313" key="10">
    <source>
        <dbReference type="Proteomes" id="UP001597414"/>
    </source>
</evidence>
<keyword evidence="2" id="KW-1003">Cell membrane</keyword>
<evidence type="ECO:0000256" key="2">
    <source>
        <dbReference type="ARBA" id="ARBA00022475"/>
    </source>
</evidence>
<feature type="transmembrane region" description="Helical" evidence="6">
    <location>
        <begin position="666"/>
        <end position="687"/>
    </location>
</feature>
<dbReference type="PANTHER" id="PTHR30572:SF18">
    <property type="entry name" value="ABC-TYPE MACROLIDE FAMILY EXPORT SYSTEM PERMEASE COMPONENT 2"/>
    <property type="match status" value="1"/>
</dbReference>
<dbReference type="InterPro" id="IPR050250">
    <property type="entry name" value="Macrolide_Exporter_MacB"/>
</dbReference>
<evidence type="ECO:0000256" key="3">
    <source>
        <dbReference type="ARBA" id="ARBA00022692"/>
    </source>
</evidence>
<feature type="transmembrane region" description="Helical" evidence="6">
    <location>
        <begin position="707"/>
        <end position="729"/>
    </location>
</feature>
<feature type="domain" description="ABC3 transporter permease C-terminal" evidence="7">
    <location>
        <begin position="667"/>
        <end position="779"/>
    </location>
</feature>
<evidence type="ECO:0000259" key="8">
    <source>
        <dbReference type="Pfam" id="PF12704"/>
    </source>
</evidence>
<dbReference type="InterPro" id="IPR003838">
    <property type="entry name" value="ABC3_permease_C"/>
</dbReference>
<dbReference type="PANTHER" id="PTHR30572">
    <property type="entry name" value="MEMBRANE COMPONENT OF TRANSPORTER-RELATED"/>
    <property type="match status" value="1"/>
</dbReference>
<evidence type="ECO:0000259" key="7">
    <source>
        <dbReference type="Pfam" id="PF02687"/>
    </source>
</evidence>
<feature type="transmembrane region" description="Helical" evidence="6">
    <location>
        <begin position="281"/>
        <end position="306"/>
    </location>
</feature>
<proteinExistence type="predicted"/>
<dbReference type="InterPro" id="IPR025857">
    <property type="entry name" value="MacB_PCD"/>
</dbReference>
<dbReference type="Pfam" id="PF12704">
    <property type="entry name" value="MacB_PCD"/>
    <property type="match status" value="2"/>
</dbReference>
<keyword evidence="10" id="KW-1185">Reference proteome</keyword>
<organism evidence="9 10">
    <name type="scientific">Shivajiella indica</name>
    <dbReference type="NCBI Taxonomy" id="872115"/>
    <lineage>
        <taxon>Bacteria</taxon>
        <taxon>Pseudomonadati</taxon>
        <taxon>Bacteroidota</taxon>
        <taxon>Cytophagia</taxon>
        <taxon>Cytophagales</taxon>
        <taxon>Cyclobacteriaceae</taxon>
        <taxon>Shivajiella</taxon>
    </lineage>
</organism>
<feature type="transmembrane region" description="Helical" evidence="6">
    <location>
        <begin position="418"/>
        <end position="442"/>
    </location>
</feature>